<protein>
    <submittedName>
        <fullName evidence="1">Uncharacterized protein</fullName>
    </submittedName>
</protein>
<organism evidence="1 2">
    <name type="scientific">Brachionus plicatilis</name>
    <name type="common">Marine rotifer</name>
    <name type="synonym">Brachionus muelleri</name>
    <dbReference type="NCBI Taxonomy" id="10195"/>
    <lineage>
        <taxon>Eukaryota</taxon>
        <taxon>Metazoa</taxon>
        <taxon>Spiralia</taxon>
        <taxon>Gnathifera</taxon>
        <taxon>Rotifera</taxon>
        <taxon>Eurotatoria</taxon>
        <taxon>Monogononta</taxon>
        <taxon>Pseudotrocha</taxon>
        <taxon>Ploima</taxon>
        <taxon>Brachionidae</taxon>
        <taxon>Brachionus</taxon>
    </lineage>
</organism>
<keyword evidence="2" id="KW-1185">Reference proteome</keyword>
<dbReference type="AlphaFoldDB" id="A0A3M7QCK2"/>
<dbReference type="Proteomes" id="UP000276133">
    <property type="component" value="Unassembled WGS sequence"/>
</dbReference>
<evidence type="ECO:0000313" key="1">
    <source>
        <dbReference type="EMBL" id="RNA08914.1"/>
    </source>
</evidence>
<evidence type="ECO:0000313" key="2">
    <source>
        <dbReference type="Proteomes" id="UP000276133"/>
    </source>
</evidence>
<gene>
    <name evidence="1" type="ORF">BpHYR1_026817</name>
</gene>
<proteinExistence type="predicted"/>
<reference evidence="1 2" key="1">
    <citation type="journal article" date="2018" name="Sci. Rep.">
        <title>Genomic signatures of local adaptation to the degree of environmental predictability in rotifers.</title>
        <authorList>
            <person name="Franch-Gras L."/>
            <person name="Hahn C."/>
            <person name="Garcia-Roger E.M."/>
            <person name="Carmona M.J."/>
            <person name="Serra M."/>
            <person name="Gomez A."/>
        </authorList>
    </citation>
    <scope>NUCLEOTIDE SEQUENCE [LARGE SCALE GENOMIC DNA]</scope>
    <source>
        <strain evidence="1">HYR1</strain>
    </source>
</reference>
<dbReference type="EMBL" id="REGN01006595">
    <property type="protein sequence ID" value="RNA08914.1"/>
    <property type="molecule type" value="Genomic_DNA"/>
</dbReference>
<name>A0A3M7QCK2_BRAPC</name>
<comment type="caution">
    <text evidence="1">The sequence shown here is derived from an EMBL/GenBank/DDBJ whole genome shotgun (WGS) entry which is preliminary data.</text>
</comment>
<accession>A0A3M7QCK2</accession>
<sequence length="133" mass="15577">MVKFLKDISGTSIWLKKGIDDGFLKKFSVVKWLSDNWADVFDEGDFEYCVDKISDIEDIDWPLNQCKSGDQVYLYFLSISNDEVQEMHNVHAFLGFDFRPQIRNLHMGSKNCQTVKSMLWSDENIFGKHKQKI</sequence>